<accession>A0A8S9USU6</accession>
<gene>
    <name evidence="2" type="ORF">GN958_ATG06763</name>
</gene>
<evidence type="ECO:0000313" key="3">
    <source>
        <dbReference type="Proteomes" id="UP000704712"/>
    </source>
</evidence>
<protein>
    <submittedName>
        <fullName evidence="2">Uncharacterized protein</fullName>
    </submittedName>
</protein>
<sequence>MRCEDSDRSRSPRETCDKEASSSSVYVDGAKVDKGISAAVIAPSFARSAIELAGSIQFNVAASDNVADEGDVIGLSDVVASVVREGCVGGQSSSPVS</sequence>
<evidence type="ECO:0000256" key="1">
    <source>
        <dbReference type="SAM" id="MobiDB-lite"/>
    </source>
</evidence>
<dbReference type="Proteomes" id="UP000704712">
    <property type="component" value="Unassembled WGS sequence"/>
</dbReference>
<feature type="region of interest" description="Disordered" evidence="1">
    <location>
        <begin position="1"/>
        <end position="22"/>
    </location>
</feature>
<dbReference type="AlphaFoldDB" id="A0A8S9USU6"/>
<comment type="caution">
    <text evidence="2">The sequence shown here is derived from an EMBL/GenBank/DDBJ whole genome shotgun (WGS) entry which is preliminary data.</text>
</comment>
<name>A0A8S9USU6_PHYIN</name>
<reference evidence="2" key="1">
    <citation type="submission" date="2020-03" db="EMBL/GenBank/DDBJ databases">
        <title>Hybrid Assembly of Korean Phytophthora infestans isolates.</title>
        <authorList>
            <person name="Prokchorchik M."/>
            <person name="Lee Y."/>
            <person name="Seo J."/>
            <person name="Cho J.-H."/>
            <person name="Park Y.-E."/>
            <person name="Jang D.-C."/>
            <person name="Im J.-S."/>
            <person name="Choi J.-G."/>
            <person name="Park H.-J."/>
            <person name="Lee G.-B."/>
            <person name="Lee Y.-G."/>
            <person name="Hong S.-Y."/>
            <person name="Cho K."/>
            <person name="Sohn K.H."/>
        </authorList>
    </citation>
    <scope>NUCLEOTIDE SEQUENCE</scope>
    <source>
        <strain evidence="2">KR_2_A2</strain>
    </source>
</reference>
<proteinExistence type="predicted"/>
<evidence type="ECO:0000313" key="2">
    <source>
        <dbReference type="EMBL" id="KAF4144045.1"/>
    </source>
</evidence>
<dbReference type="EMBL" id="JAACNO010000911">
    <property type="protein sequence ID" value="KAF4144045.1"/>
    <property type="molecule type" value="Genomic_DNA"/>
</dbReference>
<feature type="compositionally biased region" description="Basic and acidic residues" evidence="1">
    <location>
        <begin position="1"/>
        <end position="20"/>
    </location>
</feature>
<organism evidence="2 3">
    <name type="scientific">Phytophthora infestans</name>
    <name type="common">Potato late blight agent</name>
    <name type="synonym">Botrytis infestans</name>
    <dbReference type="NCBI Taxonomy" id="4787"/>
    <lineage>
        <taxon>Eukaryota</taxon>
        <taxon>Sar</taxon>
        <taxon>Stramenopiles</taxon>
        <taxon>Oomycota</taxon>
        <taxon>Peronosporomycetes</taxon>
        <taxon>Peronosporales</taxon>
        <taxon>Peronosporaceae</taxon>
        <taxon>Phytophthora</taxon>
    </lineage>
</organism>